<dbReference type="PROSITE" id="PS50157">
    <property type="entry name" value="ZINC_FINGER_C2H2_2"/>
    <property type="match status" value="1"/>
</dbReference>
<evidence type="ECO:0000256" key="2">
    <source>
        <dbReference type="SAM" id="MobiDB-lite"/>
    </source>
</evidence>
<feature type="transmembrane region" description="Helical" evidence="3">
    <location>
        <begin position="26"/>
        <end position="44"/>
    </location>
</feature>
<accession>A0A2N5SZN6</accession>
<gene>
    <name evidence="5" type="ORF">PCANC_12559</name>
</gene>
<feature type="region of interest" description="Disordered" evidence="2">
    <location>
        <begin position="1"/>
        <end position="22"/>
    </location>
</feature>
<organism evidence="5 6">
    <name type="scientific">Puccinia coronata f. sp. avenae</name>
    <dbReference type="NCBI Taxonomy" id="200324"/>
    <lineage>
        <taxon>Eukaryota</taxon>
        <taxon>Fungi</taxon>
        <taxon>Dikarya</taxon>
        <taxon>Basidiomycota</taxon>
        <taxon>Pucciniomycotina</taxon>
        <taxon>Pucciniomycetes</taxon>
        <taxon>Pucciniales</taxon>
        <taxon>Pucciniaceae</taxon>
        <taxon>Puccinia</taxon>
    </lineage>
</organism>
<feature type="compositionally biased region" description="Basic and acidic residues" evidence="2">
    <location>
        <begin position="98"/>
        <end position="117"/>
    </location>
</feature>
<dbReference type="SUPFAM" id="SSF57667">
    <property type="entry name" value="beta-beta-alpha zinc fingers"/>
    <property type="match status" value="1"/>
</dbReference>
<keyword evidence="3" id="KW-1133">Transmembrane helix</keyword>
<keyword evidence="6" id="KW-1185">Reference proteome</keyword>
<proteinExistence type="predicted"/>
<protein>
    <recommendedName>
        <fullName evidence="4">C2H2-type domain-containing protein</fullName>
    </recommendedName>
</protein>
<reference evidence="5 6" key="1">
    <citation type="submission" date="2017-11" db="EMBL/GenBank/DDBJ databases">
        <title>De novo assembly and phasing of dikaryotic genomes from two isolates of Puccinia coronata f. sp. avenae, the causal agent of oat crown rust.</title>
        <authorList>
            <person name="Miller M.E."/>
            <person name="Zhang Y."/>
            <person name="Omidvar V."/>
            <person name="Sperschneider J."/>
            <person name="Schwessinger B."/>
            <person name="Raley C."/>
            <person name="Palmer J.M."/>
            <person name="Garnica D."/>
            <person name="Upadhyaya N."/>
            <person name="Rathjen J."/>
            <person name="Taylor J.M."/>
            <person name="Park R.F."/>
            <person name="Dodds P.N."/>
            <person name="Hirsch C.D."/>
            <person name="Kianian S.F."/>
            <person name="Figueroa M."/>
        </authorList>
    </citation>
    <scope>NUCLEOTIDE SEQUENCE [LARGE SCALE GENOMIC DNA]</scope>
    <source>
        <strain evidence="5">12NC29</strain>
    </source>
</reference>
<dbReference type="GO" id="GO:0008270">
    <property type="term" value="F:zinc ion binding"/>
    <property type="evidence" value="ECO:0007669"/>
    <property type="project" value="UniProtKB-KW"/>
</dbReference>
<dbReference type="Gene3D" id="3.30.160.60">
    <property type="entry name" value="Classic Zinc Finger"/>
    <property type="match status" value="1"/>
</dbReference>
<feature type="compositionally biased region" description="Low complexity" evidence="2">
    <location>
        <begin position="10"/>
        <end position="21"/>
    </location>
</feature>
<sequence length="138" mass="15392">MEHHTVSYTSLPLPGNLSPSSRNRSTNWAIVLGLLSIITSLGFLEPSNLSKHMCIHLLVKKFQCTICGKHFTHSNQLSCHTKSRAIDSHNPLSAPHLPQDDDHQNHNNNKEEDRALQEKLGSQVPKLKHQKCMSCGPA</sequence>
<keyword evidence="3" id="KW-0812">Transmembrane</keyword>
<keyword evidence="1" id="KW-0479">Metal-binding</keyword>
<evidence type="ECO:0000313" key="5">
    <source>
        <dbReference type="EMBL" id="PLW18694.1"/>
    </source>
</evidence>
<evidence type="ECO:0000256" key="1">
    <source>
        <dbReference type="PROSITE-ProRule" id="PRU00042"/>
    </source>
</evidence>
<feature type="domain" description="C2H2-type" evidence="4">
    <location>
        <begin position="62"/>
        <end position="94"/>
    </location>
</feature>
<keyword evidence="3" id="KW-0472">Membrane</keyword>
<dbReference type="AlphaFoldDB" id="A0A2N5SZN6"/>
<dbReference type="Proteomes" id="UP000235388">
    <property type="component" value="Unassembled WGS sequence"/>
</dbReference>
<dbReference type="STRING" id="200324.A0A2N5SZN6"/>
<dbReference type="EMBL" id="PGCJ01000826">
    <property type="protein sequence ID" value="PLW18694.1"/>
    <property type="molecule type" value="Genomic_DNA"/>
</dbReference>
<keyword evidence="1" id="KW-0863">Zinc-finger</keyword>
<comment type="caution">
    <text evidence="5">The sequence shown here is derived from an EMBL/GenBank/DDBJ whole genome shotgun (WGS) entry which is preliminary data.</text>
</comment>
<evidence type="ECO:0000256" key="3">
    <source>
        <dbReference type="SAM" id="Phobius"/>
    </source>
</evidence>
<dbReference type="InterPro" id="IPR036236">
    <property type="entry name" value="Znf_C2H2_sf"/>
</dbReference>
<keyword evidence="1" id="KW-0862">Zinc</keyword>
<evidence type="ECO:0000259" key="4">
    <source>
        <dbReference type="PROSITE" id="PS50157"/>
    </source>
</evidence>
<name>A0A2N5SZN6_9BASI</name>
<evidence type="ECO:0000313" key="6">
    <source>
        <dbReference type="Proteomes" id="UP000235388"/>
    </source>
</evidence>
<feature type="region of interest" description="Disordered" evidence="2">
    <location>
        <begin position="86"/>
        <end position="127"/>
    </location>
</feature>
<dbReference type="InterPro" id="IPR013087">
    <property type="entry name" value="Znf_C2H2_type"/>
</dbReference>
<dbReference type="OrthoDB" id="6365676at2759"/>